<dbReference type="Proteomes" id="UP000305675">
    <property type="component" value="Unassembled WGS sequence"/>
</dbReference>
<keyword evidence="2" id="KW-0805">Transcription regulation</keyword>
<evidence type="ECO:0000259" key="5">
    <source>
        <dbReference type="PROSITE" id="PS50931"/>
    </source>
</evidence>
<dbReference type="PROSITE" id="PS50931">
    <property type="entry name" value="HTH_LYSR"/>
    <property type="match status" value="1"/>
</dbReference>
<evidence type="ECO:0000313" key="6">
    <source>
        <dbReference type="EMBL" id="TKB56511.1"/>
    </source>
</evidence>
<dbReference type="GO" id="GO:0003700">
    <property type="term" value="F:DNA-binding transcription factor activity"/>
    <property type="evidence" value="ECO:0007669"/>
    <property type="project" value="InterPro"/>
</dbReference>
<dbReference type="InterPro" id="IPR005119">
    <property type="entry name" value="LysR_subst-bd"/>
</dbReference>
<name>A0A4U1BUL7_9GAMM</name>
<evidence type="ECO:0000256" key="4">
    <source>
        <dbReference type="ARBA" id="ARBA00023163"/>
    </source>
</evidence>
<accession>A0A4U1BUL7</accession>
<comment type="similarity">
    <text evidence="1">Belongs to the LysR transcriptional regulatory family.</text>
</comment>
<keyword evidence="4" id="KW-0804">Transcription</keyword>
<dbReference type="CDD" id="cd05466">
    <property type="entry name" value="PBP2_LTTR_substrate"/>
    <property type="match status" value="1"/>
</dbReference>
<dbReference type="RefSeq" id="WP_136862315.1">
    <property type="nucleotide sequence ID" value="NZ_SWCJ01000003.1"/>
</dbReference>
<dbReference type="InterPro" id="IPR000847">
    <property type="entry name" value="LysR_HTH_N"/>
</dbReference>
<organism evidence="6 7">
    <name type="scientific">Ferrimonas aestuarii</name>
    <dbReference type="NCBI Taxonomy" id="2569539"/>
    <lineage>
        <taxon>Bacteria</taxon>
        <taxon>Pseudomonadati</taxon>
        <taxon>Pseudomonadota</taxon>
        <taxon>Gammaproteobacteria</taxon>
        <taxon>Alteromonadales</taxon>
        <taxon>Ferrimonadaceae</taxon>
        <taxon>Ferrimonas</taxon>
    </lineage>
</organism>
<dbReference type="AlphaFoldDB" id="A0A4U1BUL7"/>
<evidence type="ECO:0000256" key="1">
    <source>
        <dbReference type="ARBA" id="ARBA00009437"/>
    </source>
</evidence>
<dbReference type="PANTHER" id="PTHR30126:SF91">
    <property type="entry name" value="LYSR FAMILY TRANSCRIPTIONAL REGULATOR"/>
    <property type="match status" value="1"/>
</dbReference>
<dbReference type="PANTHER" id="PTHR30126">
    <property type="entry name" value="HTH-TYPE TRANSCRIPTIONAL REGULATOR"/>
    <property type="match status" value="1"/>
</dbReference>
<dbReference type="GO" id="GO:0000976">
    <property type="term" value="F:transcription cis-regulatory region binding"/>
    <property type="evidence" value="ECO:0007669"/>
    <property type="project" value="TreeGrafter"/>
</dbReference>
<keyword evidence="7" id="KW-1185">Reference proteome</keyword>
<evidence type="ECO:0000256" key="3">
    <source>
        <dbReference type="ARBA" id="ARBA00023125"/>
    </source>
</evidence>
<dbReference type="SUPFAM" id="SSF46785">
    <property type="entry name" value="Winged helix' DNA-binding domain"/>
    <property type="match status" value="1"/>
</dbReference>
<dbReference type="Pfam" id="PF03466">
    <property type="entry name" value="LysR_substrate"/>
    <property type="match status" value="1"/>
</dbReference>
<protein>
    <submittedName>
        <fullName evidence="6">LysR family transcriptional regulator</fullName>
    </submittedName>
</protein>
<dbReference type="PRINTS" id="PR00039">
    <property type="entry name" value="HTHLYSR"/>
</dbReference>
<dbReference type="Gene3D" id="1.10.10.10">
    <property type="entry name" value="Winged helix-like DNA-binding domain superfamily/Winged helix DNA-binding domain"/>
    <property type="match status" value="1"/>
</dbReference>
<dbReference type="Pfam" id="PF00126">
    <property type="entry name" value="HTH_1"/>
    <property type="match status" value="1"/>
</dbReference>
<keyword evidence="3" id="KW-0238">DNA-binding</keyword>
<gene>
    <name evidence="6" type="ORF">FCL42_05100</name>
</gene>
<sequence>MTITLEQMKIIQAAAESGSFSAAARKLGKAQSTISSVISNIEQEVGIRLFDRGTKYPVLTDVGKDLLEHINALVAQSNNLEGKLNALAVDIESELSVIVDAAIPDRTLLNSIADFYQYFPFVNLHLATPSEYNPIEAVLSGECHMALILTRPDYPMGVEFCRLGTLKMVEVVEKDHPLVAMQPVSFSDLSNFRQLIFAPHGRNLLTSEYLKSCQRFYTDSYEFLLKMTLAAQGWTAVPEDIVKPYLRSGKLVELVLKSYPHTLWEVGVDLIWNRETSRGPAAEWLIKRISERGINHDSP</sequence>
<comment type="caution">
    <text evidence="6">The sequence shown here is derived from an EMBL/GenBank/DDBJ whole genome shotgun (WGS) entry which is preliminary data.</text>
</comment>
<proteinExistence type="inferred from homology"/>
<dbReference type="EMBL" id="SWCJ01000003">
    <property type="protein sequence ID" value="TKB56511.1"/>
    <property type="molecule type" value="Genomic_DNA"/>
</dbReference>
<dbReference type="InterPro" id="IPR036388">
    <property type="entry name" value="WH-like_DNA-bd_sf"/>
</dbReference>
<reference evidence="6 7" key="1">
    <citation type="submission" date="2019-04" db="EMBL/GenBank/DDBJ databases">
        <authorList>
            <person name="Hwang J.C."/>
        </authorList>
    </citation>
    <scope>NUCLEOTIDE SEQUENCE [LARGE SCALE GENOMIC DNA]</scope>
    <source>
        <strain evidence="6 7">IMCC35002</strain>
    </source>
</reference>
<feature type="domain" description="HTH lysR-type" evidence="5">
    <location>
        <begin position="3"/>
        <end position="60"/>
    </location>
</feature>
<dbReference type="SUPFAM" id="SSF53850">
    <property type="entry name" value="Periplasmic binding protein-like II"/>
    <property type="match status" value="1"/>
</dbReference>
<evidence type="ECO:0000313" key="7">
    <source>
        <dbReference type="Proteomes" id="UP000305675"/>
    </source>
</evidence>
<dbReference type="Gene3D" id="3.40.190.290">
    <property type="match status" value="1"/>
</dbReference>
<dbReference type="InterPro" id="IPR036390">
    <property type="entry name" value="WH_DNA-bd_sf"/>
</dbReference>
<evidence type="ECO:0000256" key="2">
    <source>
        <dbReference type="ARBA" id="ARBA00023015"/>
    </source>
</evidence>
<dbReference type="FunFam" id="1.10.10.10:FF:000001">
    <property type="entry name" value="LysR family transcriptional regulator"/>
    <property type="match status" value="1"/>
</dbReference>
<dbReference type="OrthoDB" id="3252676at2"/>